<proteinExistence type="predicted"/>
<accession>A0A8J3YKA7</accession>
<keyword evidence="3" id="KW-1185">Reference proteome</keyword>
<dbReference type="AlphaFoldDB" id="A0A8J3YKA7"/>
<dbReference type="InterPro" id="IPR004360">
    <property type="entry name" value="Glyas_Fos-R_dOase_dom"/>
</dbReference>
<evidence type="ECO:0000313" key="2">
    <source>
        <dbReference type="EMBL" id="GIJ45847.1"/>
    </source>
</evidence>
<dbReference type="PROSITE" id="PS51819">
    <property type="entry name" value="VOC"/>
    <property type="match status" value="1"/>
</dbReference>
<comment type="caution">
    <text evidence="2">The sequence shown here is derived from an EMBL/GenBank/DDBJ whole genome shotgun (WGS) entry which is preliminary data.</text>
</comment>
<dbReference type="Gene3D" id="3.10.180.10">
    <property type="entry name" value="2,3-Dihydroxybiphenyl 1,2-Dioxygenase, domain 1"/>
    <property type="match status" value="1"/>
</dbReference>
<dbReference type="InterPro" id="IPR052164">
    <property type="entry name" value="Anthracycline_SecMetBiosynth"/>
</dbReference>
<name>A0A8J3YKA7_9ACTN</name>
<dbReference type="InterPro" id="IPR029068">
    <property type="entry name" value="Glyas_Bleomycin-R_OHBP_Dase"/>
</dbReference>
<protein>
    <submittedName>
        <fullName evidence="2">Glyoxalase</fullName>
    </submittedName>
</protein>
<evidence type="ECO:0000259" key="1">
    <source>
        <dbReference type="PROSITE" id="PS51819"/>
    </source>
</evidence>
<dbReference type="Proteomes" id="UP000619260">
    <property type="component" value="Unassembled WGS sequence"/>
</dbReference>
<dbReference type="SUPFAM" id="SSF54593">
    <property type="entry name" value="Glyoxalase/Bleomycin resistance protein/Dihydroxybiphenyl dioxygenase"/>
    <property type="match status" value="1"/>
</dbReference>
<organism evidence="2 3">
    <name type="scientific">Virgisporangium aliadipatigenens</name>
    <dbReference type="NCBI Taxonomy" id="741659"/>
    <lineage>
        <taxon>Bacteria</taxon>
        <taxon>Bacillati</taxon>
        <taxon>Actinomycetota</taxon>
        <taxon>Actinomycetes</taxon>
        <taxon>Micromonosporales</taxon>
        <taxon>Micromonosporaceae</taxon>
        <taxon>Virgisporangium</taxon>
    </lineage>
</organism>
<dbReference type="EMBL" id="BOPF01000008">
    <property type="protein sequence ID" value="GIJ45847.1"/>
    <property type="molecule type" value="Genomic_DNA"/>
</dbReference>
<dbReference type="Pfam" id="PF00903">
    <property type="entry name" value="Glyoxalase"/>
    <property type="match status" value="1"/>
</dbReference>
<evidence type="ECO:0000313" key="3">
    <source>
        <dbReference type="Proteomes" id="UP000619260"/>
    </source>
</evidence>
<gene>
    <name evidence="2" type="ORF">Val02_27330</name>
</gene>
<sequence length="123" mass="13185">MNGITHFAINADDVPATRRFYERVFGWRFTPFGPPDFYRIETPDGGPGGAIQRRRELVPGRPTVGFECTVEVADLDATAAAVIAAGGRIVLPESVIAGVGRLFFFADPDGNVAGAIEYRAAAE</sequence>
<dbReference type="PANTHER" id="PTHR33993">
    <property type="entry name" value="GLYOXALASE-RELATED"/>
    <property type="match status" value="1"/>
</dbReference>
<dbReference type="RefSeq" id="WP_203899382.1">
    <property type="nucleotide sequence ID" value="NZ_BOPF01000008.1"/>
</dbReference>
<reference evidence="2" key="1">
    <citation type="submission" date="2021-01" db="EMBL/GenBank/DDBJ databases">
        <title>Whole genome shotgun sequence of Virgisporangium aliadipatigenens NBRC 105644.</title>
        <authorList>
            <person name="Komaki H."/>
            <person name="Tamura T."/>
        </authorList>
    </citation>
    <scope>NUCLEOTIDE SEQUENCE</scope>
    <source>
        <strain evidence="2">NBRC 105644</strain>
    </source>
</reference>
<feature type="domain" description="VOC" evidence="1">
    <location>
        <begin position="3"/>
        <end position="118"/>
    </location>
</feature>
<dbReference type="InterPro" id="IPR037523">
    <property type="entry name" value="VOC_core"/>
</dbReference>